<protein>
    <recommendedName>
        <fullName evidence="5">DUF3551 domain-containing protein</fullName>
    </recommendedName>
</protein>
<sequence>MKPISRMVIASAAALCTFAFVAMATPTARAGEFCMTDSSAMRSCGFATMEQCKASASGKNGSCARDPFYDNTNSGNNNSALAYQPKQTPSRSKLRPAKQPAVH</sequence>
<gene>
    <name evidence="3" type="ORF">SAMN05444159_3329</name>
</gene>
<reference evidence="3 4" key="1">
    <citation type="submission" date="2016-11" db="EMBL/GenBank/DDBJ databases">
        <authorList>
            <person name="Jaros S."/>
            <person name="Januszkiewicz K."/>
            <person name="Wedrychowicz H."/>
        </authorList>
    </citation>
    <scope>NUCLEOTIDE SEQUENCE [LARGE SCALE GENOMIC DNA]</scope>
    <source>
        <strain evidence="3 4">GAS499</strain>
    </source>
</reference>
<feature type="region of interest" description="Disordered" evidence="1">
    <location>
        <begin position="67"/>
        <end position="103"/>
    </location>
</feature>
<dbReference type="Pfam" id="PF12071">
    <property type="entry name" value="DUF3551"/>
    <property type="match status" value="1"/>
</dbReference>
<feature type="chain" id="PRO_5012500383" description="DUF3551 domain-containing protein" evidence="2">
    <location>
        <begin position="25"/>
        <end position="103"/>
    </location>
</feature>
<evidence type="ECO:0000256" key="1">
    <source>
        <dbReference type="SAM" id="MobiDB-lite"/>
    </source>
</evidence>
<organism evidence="3 4">
    <name type="scientific">Bradyrhizobium lablabi</name>
    <dbReference type="NCBI Taxonomy" id="722472"/>
    <lineage>
        <taxon>Bacteria</taxon>
        <taxon>Pseudomonadati</taxon>
        <taxon>Pseudomonadota</taxon>
        <taxon>Alphaproteobacteria</taxon>
        <taxon>Hyphomicrobiales</taxon>
        <taxon>Nitrobacteraceae</taxon>
        <taxon>Bradyrhizobium</taxon>
    </lineage>
</organism>
<dbReference type="AlphaFoldDB" id="A0A1M6SQD4"/>
<feature type="compositionally biased region" description="Polar residues" evidence="1">
    <location>
        <begin position="70"/>
        <end position="91"/>
    </location>
</feature>
<dbReference type="OrthoDB" id="8256163at2"/>
<evidence type="ECO:0000313" key="3">
    <source>
        <dbReference type="EMBL" id="SHK46847.1"/>
    </source>
</evidence>
<proteinExistence type="predicted"/>
<dbReference type="EMBL" id="LT670844">
    <property type="protein sequence ID" value="SHK46847.1"/>
    <property type="molecule type" value="Genomic_DNA"/>
</dbReference>
<keyword evidence="2" id="KW-0732">Signal</keyword>
<evidence type="ECO:0000256" key="2">
    <source>
        <dbReference type="SAM" id="SignalP"/>
    </source>
</evidence>
<dbReference type="InterPro" id="IPR021937">
    <property type="entry name" value="DUF3551"/>
</dbReference>
<feature type="signal peptide" evidence="2">
    <location>
        <begin position="1"/>
        <end position="24"/>
    </location>
</feature>
<accession>A0A1M6SQD4</accession>
<evidence type="ECO:0000313" key="4">
    <source>
        <dbReference type="Proteomes" id="UP000189935"/>
    </source>
</evidence>
<dbReference type="Proteomes" id="UP000189935">
    <property type="component" value="Chromosome I"/>
</dbReference>
<dbReference type="RefSeq" id="WP_079539447.1">
    <property type="nucleotide sequence ID" value="NZ_LT670844.1"/>
</dbReference>
<name>A0A1M6SQD4_9BRAD</name>
<evidence type="ECO:0008006" key="5">
    <source>
        <dbReference type="Google" id="ProtNLM"/>
    </source>
</evidence>